<dbReference type="GO" id="GO:0005524">
    <property type="term" value="F:ATP binding"/>
    <property type="evidence" value="ECO:0007669"/>
    <property type="project" value="UniProtKB-KW"/>
</dbReference>
<evidence type="ECO:0000256" key="2">
    <source>
        <dbReference type="ARBA" id="ARBA00022741"/>
    </source>
</evidence>
<evidence type="ECO:0000259" key="4">
    <source>
        <dbReference type="PROSITE" id="PS50893"/>
    </source>
</evidence>
<gene>
    <name evidence="5" type="ORF">GCM10010191_02730</name>
</gene>
<dbReference type="Gene3D" id="3.40.50.300">
    <property type="entry name" value="P-loop containing nucleotide triphosphate hydrolases"/>
    <property type="match status" value="1"/>
</dbReference>
<proteinExistence type="predicted"/>
<dbReference type="Proteomes" id="UP001501231">
    <property type="component" value="Unassembled WGS sequence"/>
</dbReference>
<dbReference type="InterPro" id="IPR027417">
    <property type="entry name" value="P-loop_NTPase"/>
</dbReference>
<evidence type="ECO:0000256" key="1">
    <source>
        <dbReference type="ARBA" id="ARBA00022448"/>
    </source>
</evidence>
<keyword evidence="6" id="KW-1185">Reference proteome</keyword>
<dbReference type="RefSeq" id="WP_344586399.1">
    <property type="nucleotide sequence ID" value="NZ_BAAARW010000001.1"/>
</dbReference>
<comment type="caution">
    <text evidence="5">The sequence shown here is derived from an EMBL/GenBank/DDBJ whole genome shotgun (WGS) entry which is preliminary data.</text>
</comment>
<reference evidence="6" key="1">
    <citation type="journal article" date="2019" name="Int. J. Syst. Evol. Microbiol.">
        <title>The Global Catalogue of Microorganisms (GCM) 10K type strain sequencing project: providing services to taxonomists for standard genome sequencing and annotation.</title>
        <authorList>
            <consortium name="The Broad Institute Genomics Platform"/>
            <consortium name="The Broad Institute Genome Sequencing Center for Infectious Disease"/>
            <person name="Wu L."/>
            <person name="Ma J."/>
        </authorList>
    </citation>
    <scope>NUCLEOTIDE SEQUENCE [LARGE SCALE GENOMIC DNA]</scope>
    <source>
        <strain evidence="6">JCM 3325</strain>
    </source>
</reference>
<dbReference type="PANTHER" id="PTHR42788:SF13">
    <property type="entry name" value="ALIPHATIC SULFONATES IMPORT ATP-BINDING PROTEIN SSUB"/>
    <property type="match status" value="1"/>
</dbReference>
<evidence type="ECO:0000313" key="5">
    <source>
        <dbReference type="EMBL" id="GAA2399295.1"/>
    </source>
</evidence>
<keyword evidence="3 5" id="KW-0067">ATP-binding</keyword>
<protein>
    <submittedName>
        <fullName evidence="5">ABC transporter ATP-binding protein</fullName>
    </submittedName>
</protein>
<dbReference type="PROSITE" id="PS00211">
    <property type="entry name" value="ABC_TRANSPORTER_1"/>
    <property type="match status" value="1"/>
</dbReference>
<evidence type="ECO:0000313" key="6">
    <source>
        <dbReference type="Proteomes" id="UP001501231"/>
    </source>
</evidence>
<dbReference type="InterPro" id="IPR050166">
    <property type="entry name" value="ABC_transporter_ATP-bind"/>
</dbReference>
<name>A0ABP5VC69_9ACTN</name>
<dbReference type="InterPro" id="IPR003593">
    <property type="entry name" value="AAA+_ATPase"/>
</dbReference>
<evidence type="ECO:0000256" key="3">
    <source>
        <dbReference type="ARBA" id="ARBA00022840"/>
    </source>
</evidence>
<feature type="domain" description="ABC transporter" evidence="4">
    <location>
        <begin position="9"/>
        <end position="241"/>
    </location>
</feature>
<accession>A0ABP5VC69</accession>
<dbReference type="PROSITE" id="PS50893">
    <property type="entry name" value="ABC_TRANSPORTER_2"/>
    <property type="match status" value="1"/>
</dbReference>
<dbReference type="InterPro" id="IPR017871">
    <property type="entry name" value="ABC_transporter-like_CS"/>
</dbReference>
<dbReference type="InterPro" id="IPR003439">
    <property type="entry name" value="ABC_transporter-like_ATP-bd"/>
</dbReference>
<dbReference type="PANTHER" id="PTHR42788">
    <property type="entry name" value="TAURINE IMPORT ATP-BINDING PROTEIN-RELATED"/>
    <property type="match status" value="1"/>
</dbReference>
<dbReference type="EMBL" id="BAAARW010000001">
    <property type="protein sequence ID" value="GAA2399295.1"/>
    <property type="molecule type" value="Genomic_DNA"/>
</dbReference>
<organism evidence="5 6">
    <name type="scientific">Actinomadura vinacea</name>
    <dbReference type="NCBI Taxonomy" id="115336"/>
    <lineage>
        <taxon>Bacteria</taxon>
        <taxon>Bacillati</taxon>
        <taxon>Actinomycetota</taxon>
        <taxon>Actinomycetes</taxon>
        <taxon>Streptosporangiales</taxon>
        <taxon>Thermomonosporaceae</taxon>
        <taxon>Actinomadura</taxon>
    </lineage>
</organism>
<dbReference type="SUPFAM" id="SSF52540">
    <property type="entry name" value="P-loop containing nucleoside triphosphate hydrolases"/>
    <property type="match status" value="1"/>
</dbReference>
<dbReference type="Pfam" id="PF00005">
    <property type="entry name" value="ABC_tran"/>
    <property type="match status" value="1"/>
</dbReference>
<keyword evidence="2" id="KW-0547">Nucleotide-binding</keyword>
<keyword evidence="1" id="KW-0813">Transport</keyword>
<dbReference type="SMART" id="SM00382">
    <property type="entry name" value="AAA"/>
    <property type="match status" value="1"/>
</dbReference>
<sequence length="263" mass="29615">MTSAKQPIIEIDRVDKRYRSRKAESVHALRDVSLSIEDGEFVSIVGPSGCGKSTLLKIINGLERHSGGVLRFRTGAEDPRQAMGMVFQQPLLLPWRTILDNVLLPRDLGGRRGRDADVERAKTLLRTLRLGDFMDRHPKELSGGMQQRVGIARALMHDPPILLMDEPFGALDAMTRDQMSLELLQIWERDRKTVVFVTHSISEAVLLSDRVVVMSSRPGRIVSVVEVGLPRPRSLADINTERFGDYVREIRDTLDSEHELTTT</sequence>
<dbReference type="CDD" id="cd03293">
    <property type="entry name" value="ABC_NrtD_SsuB_transporters"/>
    <property type="match status" value="1"/>
</dbReference>